<name>A0AAD9RJ70_9HYME</name>
<dbReference type="Pfam" id="PF14959">
    <property type="entry name" value="GSAP-16"/>
    <property type="match status" value="1"/>
</dbReference>
<dbReference type="EMBL" id="JAIFRP010000050">
    <property type="protein sequence ID" value="KAK2580618.1"/>
    <property type="molecule type" value="Genomic_DNA"/>
</dbReference>
<reference evidence="2" key="2">
    <citation type="journal article" date="2023" name="Commun. Biol.">
        <title>Intrasexual cuticular hydrocarbon dimorphism in a wasp sheds light on hydrocarbon biosynthesis genes in Hymenoptera.</title>
        <authorList>
            <person name="Moris V.C."/>
            <person name="Podsiadlowski L."/>
            <person name="Martin S."/>
            <person name="Oeyen J.P."/>
            <person name="Donath A."/>
            <person name="Petersen M."/>
            <person name="Wilbrandt J."/>
            <person name="Misof B."/>
            <person name="Liedtke D."/>
            <person name="Thamm M."/>
            <person name="Scheiner R."/>
            <person name="Schmitt T."/>
            <person name="Niehuis O."/>
        </authorList>
    </citation>
    <scope>NUCLEOTIDE SEQUENCE</scope>
    <source>
        <strain evidence="2">GBR_01_08_01A</strain>
    </source>
</reference>
<sequence>MIGNLAAKLRLLLPDKTVTAFHKYQLSLLIIYTSFIAEQWKLLGQEKDGSLLVSWLEEKLVEENTVSQYTVVGHYDRIKNKLQILHRFQMILNIVQATINQSRSLLGYVTKQKSCNEKVLESIEENSSKIEEPTVNVETYQAYVMKVDTGKLYNLEIERCKQVRIQFLYREKLQTTSDKFLLLLHQECVMIYTIIFDTSMDTLWEIKELKDEELVKAFVWAQWDMTNQVLYHIHHRRIPTSLVSEVNDENSTKSSRSNPTLSGLQFHDDLPHETVLNIPLNLPQLSTTSNCGTYEDDVIPLRVHDCSLDLIVVSDSKGMVCVCHHYLYRPMKTQNVLSSLTESNTVHFAYSVTLLHHSCVIHCVIPGIPWSRAKLIRPTFAIYENHYMIVFVQGLLIHLLEIGLNHDPCCHILCGSLTPVVSHSSYLVPLLDLQNVEEGNCKKHEASALHHSISESKVGYLEGNSNSKILTIDLPTLDLVELSVSPEFLIDTFRKEASVETRLGILHYFICHKSDMEVTADLISIVAEKPRVLEIVRYMKEILIGGSYALVQKNLLADAMPLLSLLPVTTMEEYTSFEIKVNDLNITLSHEKLWNTSVMLLSPQQRLVPYHSDLWTRLWEQLNKNIKDKPRFQPSKIAEKLLVSLACYQPEALSRCSTPMSPSGGLVIATVALGDLLGNRSNKLLDSNLPFMESESCTASKQEHIVSVNLRELSMYLLKNGTRSSTSHMQSSCTALQVHAMATRYVAAQLETSRILCHLLCRAANVDLRIEQERGFMLIDQLESGKRWLLFMLLERYRYALENIAFPAPQGFTSFFTYLGYKTLNYSMFLQYVQRSVFELQVDVTKIIMADISDTKENIIRKLALLSLLPRSRAKRLLNQWLHPVSFMLRAREHAANILSGEIAQNRGRTFQHRNHHNGLAAFPSADRLSPLDTFLDLLTAKASLAELDFGLLIEATVTSTEDFL</sequence>
<feature type="domain" description="Gamma-secretase-activating protein C-terminal" evidence="1">
    <location>
        <begin position="750"/>
        <end position="862"/>
    </location>
</feature>
<dbReference type="InterPro" id="IPR028010">
    <property type="entry name" value="GSAP_C_dom"/>
</dbReference>
<protein>
    <recommendedName>
        <fullName evidence="1">Gamma-secretase-activating protein C-terminal domain-containing protein</fullName>
    </recommendedName>
</protein>
<keyword evidence="3" id="KW-1185">Reference proteome</keyword>
<reference evidence="2" key="1">
    <citation type="submission" date="2021-08" db="EMBL/GenBank/DDBJ databases">
        <authorList>
            <person name="Misof B."/>
            <person name="Oliver O."/>
            <person name="Podsiadlowski L."/>
            <person name="Donath A."/>
            <person name="Peters R."/>
            <person name="Mayer C."/>
            <person name="Rust J."/>
            <person name="Gunkel S."/>
            <person name="Lesny P."/>
            <person name="Martin S."/>
            <person name="Oeyen J.P."/>
            <person name="Petersen M."/>
            <person name="Panagiotis P."/>
            <person name="Wilbrandt J."/>
            <person name="Tanja T."/>
        </authorList>
    </citation>
    <scope>NUCLEOTIDE SEQUENCE</scope>
    <source>
        <strain evidence="2">GBR_01_08_01A</strain>
        <tissue evidence="2">Thorax + abdomen</tissue>
    </source>
</reference>
<dbReference type="PANTHER" id="PTHR13630:SF1">
    <property type="entry name" value="GAMMA-SECRETASE-ACTIVATING PROTEIN"/>
    <property type="match status" value="1"/>
</dbReference>
<dbReference type="Proteomes" id="UP001258017">
    <property type="component" value="Unassembled WGS sequence"/>
</dbReference>
<dbReference type="GO" id="GO:0005802">
    <property type="term" value="C:trans-Golgi network"/>
    <property type="evidence" value="ECO:0007669"/>
    <property type="project" value="TreeGrafter"/>
</dbReference>
<dbReference type="InterPro" id="IPR026172">
    <property type="entry name" value="GSAP_fam"/>
</dbReference>
<comment type="caution">
    <text evidence="2">The sequence shown here is derived from an EMBL/GenBank/DDBJ whole genome shotgun (WGS) entry which is preliminary data.</text>
</comment>
<dbReference type="GO" id="GO:1902004">
    <property type="term" value="P:positive regulation of amyloid-beta formation"/>
    <property type="evidence" value="ECO:0007669"/>
    <property type="project" value="TreeGrafter"/>
</dbReference>
<evidence type="ECO:0000259" key="1">
    <source>
        <dbReference type="Pfam" id="PF14959"/>
    </source>
</evidence>
<accession>A0AAD9RJ70</accession>
<gene>
    <name evidence="2" type="ORF">KPH14_007730</name>
</gene>
<dbReference type="PANTHER" id="PTHR13630">
    <property type="entry name" value="GAMMA-SECRETASE-ACTIVATING PROTEIN"/>
    <property type="match status" value="1"/>
</dbReference>
<proteinExistence type="predicted"/>
<organism evidence="2 3">
    <name type="scientific">Odynerus spinipes</name>
    <dbReference type="NCBI Taxonomy" id="1348599"/>
    <lineage>
        <taxon>Eukaryota</taxon>
        <taxon>Metazoa</taxon>
        <taxon>Ecdysozoa</taxon>
        <taxon>Arthropoda</taxon>
        <taxon>Hexapoda</taxon>
        <taxon>Insecta</taxon>
        <taxon>Pterygota</taxon>
        <taxon>Neoptera</taxon>
        <taxon>Endopterygota</taxon>
        <taxon>Hymenoptera</taxon>
        <taxon>Apocrita</taxon>
        <taxon>Aculeata</taxon>
        <taxon>Vespoidea</taxon>
        <taxon>Vespidae</taxon>
        <taxon>Eumeninae</taxon>
        <taxon>Odynerus</taxon>
    </lineage>
</organism>
<evidence type="ECO:0000313" key="3">
    <source>
        <dbReference type="Proteomes" id="UP001258017"/>
    </source>
</evidence>
<dbReference type="AlphaFoldDB" id="A0AAD9RJ70"/>
<evidence type="ECO:0000313" key="2">
    <source>
        <dbReference type="EMBL" id="KAK2580618.1"/>
    </source>
</evidence>